<keyword evidence="4" id="KW-0732">Signal</keyword>
<keyword evidence="7" id="KW-1185">Reference proteome</keyword>
<dbReference type="Proteomes" id="UP001501147">
    <property type="component" value="Unassembled WGS sequence"/>
</dbReference>
<sequence length="482" mass="52687">MGTTSTSNGANGEGFSRRNLIKRSAALGLIAVPTMGFLSACAASGSGDDQERQKGEVTKDNPFGVAEGGTLDVVIFKGGFGDQYAIEWEKLYKDKWGPEISHLGTQEITGKLQPRFNAGNPPDVVDNSGAQQIKLDVLHKNGQLADLTELLDAPAPDDPSKKVRDILVPGTAEKGFIGGKMHSLNYVYTVYGLWYSGKMFQDKGWEVPKTWDALLAVMQDAKKQGIGGLAHQGKHPYYINVMIMDLIAKTGGLDAMKAIDNLDPKAFAGSAAAKQSIEAVYEIVEKGLLLPGTNSLDHIESQTAWNEGKAVFIPSGSWLENEQLKQTPEDFDMRFLPMPVLPGSKLPFEAIRAGAGEPFIVPEKARNKAGGLEFLRMMCSREWSTTFAQQANSLTIVQDGVDKSVELRPGTTSAIEAVEACPVDQRFDYYYTNWYSEMDESIRTASAELMAKRIQPNEWLKRAQAAVDKAAEDPESKNNKRP</sequence>
<dbReference type="EMBL" id="BAABJV010000001">
    <property type="protein sequence ID" value="GAA4764630.1"/>
    <property type="molecule type" value="Genomic_DNA"/>
</dbReference>
<proteinExistence type="inferred from homology"/>
<feature type="region of interest" description="Disordered" evidence="5">
    <location>
        <begin position="43"/>
        <end position="63"/>
    </location>
</feature>
<dbReference type="PANTHER" id="PTHR43649">
    <property type="entry name" value="ARABINOSE-BINDING PROTEIN-RELATED"/>
    <property type="match status" value="1"/>
</dbReference>
<organism evidence="6 7">
    <name type="scientific">Streptomyces sanyensis</name>
    <dbReference type="NCBI Taxonomy" id="568869"/>
    <lineage>
        <taxon>Bacteria</taxon>
        <taxon>Bacillati</taxon>
        <taxon>Actinomycetota</taxon>
        <taxon>Actinomycetes</taxon>
        <taxon>Kitasatosporales</taxon>
        <taxon>Streptomycetaceae</taxon>
        <taxon>Streptomyces</taxon>
    </lineage>
</organism>
<dbReference type="PANTHER" id="PTHR43649:SF31">
    <property type="entry name" value="SN-GLYCEROL-3-PHOSPHATE-BINDING PERIPLASMIC PROTEIN UGPB"/>
    <property type="match status" value="1"/>
</dbReference>
<comment type="subcellular location">
    <subcellularLocation>
        <location evidence="1">Cell envelope</location>
    </subcellularLocation>
</comment>
<name>A0ABP8ZU89_9ACTN</name>
<evidence type="ECO:0000256" key="1">
    <source>
        <dbReference type="ARBA" id="ARBA00004196"/>
    </source>
</evidence>
<evidence type="ECO:0000256" key="3">
    <source>
        <dbReference type="ARBA" id="ARBA00022448"/>
    </source>
</evidence>
<dbReference type="PROSITE" id="PS51318">
    <property type="entry name" value="TAT"/>
    <property type="match status" value="1"/>
</dbReference>
<dbReference type="Gene3D" id="3.40.190.10">
    <property type="entry name" value="Periplasmic binding protein-like II"/>
    <property type="match status" value="1"/>
</dbReference>
<evidence type="ECO:0000256" key="4">
    <source>
        <dbReference type="ARBA" id="ARBA00022729"/>
    </source>
</evidence>
<feature type="compositionally biased region" description="Basic and acidic residues" evidence="5">
    <location>
        <begin position="49"/>
        <end position="59"/>
    </location>
</feature>
<evidence type="ECO:0000256" key="5">
    <source>
        <dbReference type="SAM" id="MobiDB-lite"/>
    </source>
</evidence>
<keyword evidence="3" id="KW-0813">Transport</keyword>
<dbReference type="RefSeq" id="WP_345609417.1">
    <property type="nucleotide sequence ID" value="NZ_BAABJV010000001.1"/>
</dbReference>
<gene>
    <name evidence="6" type="primary">ngcE</name>
    <name evidence="6" type="ORF">GCM10023329_08160</name>
</gene>
<dbReference type="InterPro" id="IPR006311">
    <property type="entry name" value="TAT_signal"/>
</dbReference>
<evidence type="ECO:0000256" key="2">
    <source>
        <dbReference type="ARBA" id="ARBA00008520"/>
    </source>
</evidence>
<dbReference type="InterPro" id="IPR022386">
    <property type="entry name" value="Chitin_NgcE"/>
</dbReference>
<dbReference type="Pfam" id="PF01547">
    <property type="entry name" value="SBP_bac_1"/>
    <property type="match status" value="1"/>
</dbReference>
<dbReference type="InterPro" id="IPR006059">
    <property type="entry name" value="SBP"/>
</dbReference>
<evidence type="ECO:0000313" key="6">
    <source>
        <dbReference type="EMBL" id="GAA4764630.1"/>
    </source>
</evidence>
<accession>A0ABP8ZU89</accession>
<dbReference type="SUPFAM" id="SSF53850">
    <property type="entry name" value="Periplasmic binding protein-like II"/>
    <property type="match status" value="1"/>
</dbReference>
<evidence type="ECO:0000313" key="7">
    <source>
        <dbReference type="Proteomes" id="UP001501147"/>
    </source>
</evidence>
<comment type="caution">
    <text evidence="6">The sequence shown here is derived from an EMBL/GenBank/DDBJ whole genome shotgun (WGS) entry which is preliminary data.</text>
</comment>
<reference evidence="7" key="1">
    <citation type="journal article" date="2019" name="Int. J. Syst. Evol. Microbiol.">
        <title>The Global Catalogue of Microorganisms (GCM) 10K type strain sequencing project: providing services to taxonomists for standard genome sequencing and annotation.</title>
        <authorList>
            <consortium name="The Broad Institute Genomics Platform"/>
            <consortium name="The Broad Institute Genome Sequencing Center for Infectious Disease"/>
            <person name="Wu L."/>
            <person name="Ma J."/>
        </authorList>
    </citation>
    <scope>NUCLEOTIDE SEQUENCE [LARGE SCALE GENOMIC DNA]</scope>
    <source>
        <strain evidence="7">JCM 18324</strain>
    </source>
</reference>
<protein>
    <submittedName>
        <fullName evidence="6">N-acetylglucosamine/diacetylchitobiose ABC transporter substrate-binding protein</fullName>
    </submittedName>
</protein>
<dbReference type="NCBIfam" id="TIGR03851">
    <property type="entry name" value="chitin_NgcE"/>
    <property type="match status" value="1"/>
</dbReference>
<comment type="similarity">
    <text evidence="2">Belongs to the bacterial solute-binding protein 1 family.</text>
</comment>
<dbReference type="InterPro" id="IPR050490">
    <property type="entry name" value="Bact_solute-bd_prot1"/>
</dbReference>